<dbReference type="EMBL" id="MKVH01000008">
    <property type="protein sequence ID" value="OJX59908.1"/>
    <property type="molecule type" value="Genomic_DNA"/>
</dbReference>
<dbReference type="AlphaFoldDB" id="A0A1M3L3H0"/>
<evidence type="ECO:0000256" key="1">
    <source>
        <dbReference type="ARBA" id="ARBA00022598"/>
    </source>
</evidence>
<gene>
    <name evidence="3" type="ORF">BGO89_07870</name>
</gene>
<dbReference type="STRING" id="1895771.BGO89_07870"/>
<name>A0A1M3L3H0_9BACT</name>
<dbReference type="GO" id="GO:0004077">
    <property type="term" value="F:biotin--[biotin carboxyl-carrier protein] ligase activity"/>
    <property type="evidence" value="ECO:0007669"/>
    <property type="project" value="InterPro"/>
</dbReference>
<evidence type="ECO:0000313" key="3">
    <source>
        <dbReference type="EMBL" id="OJX59908.1"/>
    </source>
</evidence>
<dbReference type="InterPro" id="IPR004408">
    <property type="entry name" value="Biotin_CoA_COase_ligase"/>
</dbReference>
<dbReference type="Pfam" id="PF03099">
    <property type="entry name" value="BPL_LplA_LipB"/>
    <property type="match status" value="1"/>
</dbReference>
<dbReference type="InterPro" id="IPR004143">
    <property type="entry name" value="BPL_LPL_catalytic"/>
</dbReference>
<comment type="caution">
    <text evidence="3">The sequence shown here is derived from an EMBL/GenBank/DDBJ whole genome shotgun (WGS) entry which is preliminary data.</text>
</comment>
<dbReference type="PANTHER" id="PTHR12835">
    <property type="entry name" value="BIOTIN PROTEIN LIGASE"/>
    <property type="match status" value="1"/>
</dbReference>
<dbReference type="SUPFAM" id="SSF55681">
    <property type="entry name" value="Class II aaRS and biotin synthetases"/>
    <property type="match status" value="1"/>
</dbReference>
<reference evidence="3 4" key="1">
    <citation type="submission" date="2016-09" db="EMBL/GenBank/DDBJ databases">
        <title>Genome-resolved meta-omics ties microbial dynamics to process performance in biotechnology for thiocyanate degradation.</title>
        <authorList>
            <person name="Kantor R.S."/>
            <person name="Huddy R.J."/>
            <person name="Iyer R."/>
            <person name="Thomas B.C."/>
            <person name="Brown C.T."/>
            <person name="Anantharaman K."/>
            <person name="Tringe S."/>
            <person name="Hettich R.L."/>
            <person name="Harrison S.T."/>
            <person name="Banfield J.F."/>
        </authorList>
    </citation>
    <scope>NUCLEOTIDE SEQUENCE [LARGE SCALE GENOMIC DNA]</scope>
    <source>
        <strain evidence="3">59-99</strain>
    </source>
</reference>
<accession>A0A1M3L3H0</accession>
<keyword evidence="1 3" id="KW-0436">Ligase</keyword>
<evidence type="ECO:0000313" key="4">
    <source>
        <dbReference type="Proteomes" id="UP000184233"/>
    </source>
</evidence>
<dbReference type="GO" id="GO:0005737">
    <property type="term" value="C:cytoplasm"/>
    <property type="evidence" value="ECO:0007669"/>
    <property type="project" value="TreeGrafter"/>
</dbReference>
<dbReference type="PROSITE" id="PS51733">
    <property type="entry name" value="BPL_LPL_CATALYTIC"/>
    <property type="match status" value="1"/>
</dbReference>
<sequence length="250" mass="27879">MTVSSMVGPIEFHLPSVSSTNDYARELLGSYPFVYVSAQHQTAGRGRNGRTWHGDFGTNVYCSFGIRHADSPSTEDAASYMARGALAALDVLRTLAPGTVFRLKYPNDIQVRTEQGWAKIAGVLVEHEYHGTRCVTTTVGIGVNVGQRTFPDTIGQPCSSLVLLGVSVDLPVFLSDLRDRFTQARSRPWFEIHEVWVRELDVLGKPARIAGMHESWTMHRVLQDGRLIVRQDVTQQERTVTDGDTIRYDD</sequence>
<dbReference type="CDD" id="cd16442">
    <property type="entry name" value="BPL"/>
    <property type="match status" value="1"/>
</dbReference>
<feature type="domain" description="BPL/LPL catalytic" evidence="2">
    <location>
        <begin position="1"/>
        <end position="189"/>
    </location>
</feature>
<dbReference type="Gene3D" id="3.30.930.10">
    <property type="entry name" value="Bira Bifunctional Protein, Domain 2"/>
    <property type="match status" value="1"/>
</dbReference>
<organism evidence="3 4">
    <name type="scientific">Candidatus Kapaibacterium thiocyanatum</name>
    <dbReference type="NCBI Taxonomy" id="1895771"/>
    <lineage>
        <taxon>Bacteria</taxon>
        <taxon>Pseudomonadati</taxon>
        <taxon>Candidatus Kapaibacteriota</taxon>
        <taxon>Candidatus Kapaibacteriia</taxon>
        <taxon>Candidatus Kapaibacteriales</taxon>
        <taxon>Candidatus Kapaibacteriaceae</taxon>
        <taxon>Candidatus Kapaibacterium</taxon>
    </lineage>
</organism>
<dbReference type="NCBIfam" id="TIGR00121">
    <property type="entry name" value="birA_ligase"/>
    <property type="match status" value="1"/>
</dbReference>
<dbReference type="InterPro" id="IPR045864">
    <property type="entry name" value="aa-tRNA-synth_II/BPL/LPL"/>
</dbReference>
<dbReference type="PANTHER" id="PTHR12835:SF5">
    <property type="entry name" value="BIOTIN--PROTEIN LIGASE"/>
    <property type="match status" value="1"/>
</dbReference>
<proteinExistence type="predicted"/>
<evidence type="ECO:0000259" key="2">
    <source>
        <dbReference type="PROSITE" id="PS51733"/>
    </source>
</evidence>
<dbReference type="Proteomes" id="UP000184233">
    <property type="component" value="Unassembled WGS sequence"/>
</dbReference>
<protein>
    <submittedName>
        <fullName evidence="3">Biotin--[acetyl-CoA-carboxylase] ligase</fullName>
    </submittedName>
</protein>